<dbReference type="InterPro" id="IPR013094">
    <property type="entry name" value="AB_hydrolase_3"/>
</dbReference>
<reference evidence="2" key="1">
    <citation type="journal article" date="2020" name="Fungal Divers.">
        <title>Resolving the Mortierellaceae phylogeny through synthesis of multi-gene phylogenetics and phylogenomics.</title>
        <authorList>
            <person name="Vandepol N."/>
            <person name="Liber J."/>
            <person name="Desiro A."/>
            <person name="Na H."/>
            <person name="Kennedy M."/>
            <person name="Barry K."/>
            <person name="Grigoriev I.V."/>
            <person name="Miller A.N."/>
            <person name="O'Donnell K."/>
            <person name="Stajich J.E."/>
            <person name="Bonito G."/>
        </authorList>
    </citation>
    <scope>NUCLEOTIDE SEQUENCE</scope>
    <source>
        <strain evidence="2">NRRL 6426</strain>
    </source>
</reference>
<organism evidence="2 3">
    <name type="scientific">Linnemannia schmuckeri</name>
    <dbReference type="NCBI Taxonomy" id="64567"/>
    <lineage>
        <taxon>Eukaryota</taxon>
        <taxon>Fungi</taxon>
        <taxon>Fungi incertae sedis</taxon>
        <taxon>Mucoromycota</taxon>
        <taxon>Mortierellomycotina</taxon>
        <taxon>Mortierellomycetes</taxon>
        <taxon>Mortierellales</taxon>
        <taxon>Mortierellaceae</taxon>
        <taxon>Linnemannia</taxon>
    </lineage>
</organism>
<sequence length="589" mass="65888">MLGHIAGRPSPSWDKIQAIVVLLMSYVALRKVPATGPRPFQRLHNLLRKYTPWQILIGALTTLYAAHHADLLLGLTPAEPEKKMFSRRYTRGYTRGLWILSALDAGFFTSQNIRPKILRDTMSAIFSVFYLFFPKRAVEKNNMMLKVITATHMRRSWEKMLHPVIRLMTWVNAPRLGIRREIAVRLSKGEGYHSDSEVMITILYKGSEEEYASSESIILDIPGGGFVAMRPACHADYLMAWAGQTNVPIVSIDYKKAPEFPFPHGLNECFDIYKMIVATKGACIGLKGAVQPRIAIAGDSAGGTFSASVMNMIIEHRPMLPKPVGLLMVYPCMHVGLDFWISNSDLAVIEEEIERGHIPEDILKARPGRGDGMTLNSKAAFMDDQVLGSSFLRALMVMYIGGDTKLDHKSNYLVSPIYTPDHILAQYPRTYIITGEKDPLVDDSIIFMAKMRRAKRAAGADLESDTLRIVNGVSHAFMQMTGIVPEMKELVRVVGEELLDMIKTPQLQKGEQAWGDASVQSVKEGGEETDLGLVDVRPATLSNPRQTSAAVLKWEQEYTRDAVTIYEHRRVAYLDQLGIDTHDDDSGHI</sequence>
<evidence type="ECO:0000259" key="1">
    <source>
        <dbReference type="Pfam" id="PF07859"/>
    </source>
</evidence>
<keyword evidence="3" id="KW-1185">Reference proteome</keyword>
<dbReference type="EMBL" id="JAAAUQ010001382">
    <property type="protein sequence ID" value="KAF9139506.1"/>
    <property type="molecule type" value="Genomic_DNA"/>
</dbReference>
<evidence type="ECO:0000313" key="3">
    <source>
        <dbReference type="Proteomes" id="UP000748756"/>
    </source>
</evidence>
<dbReference type="GO" id="GO:0019433">
    <property type="term" value="P:triglyceride catabolic process"/>
    <property type="evidence" value="ECO:0007669"/>
    <property type="project" value="TreeGrafter"/>
</dbReference>
<evidence type="ECO:0000313" key="2">
    <source>
        <dbReference type="EMBL" id="KAF9139506.1"/>
    </source>
</evidence>
<dbReference type="SUPFAM" id="SSF53474">
    <property type="entry name" value="alpha/beta-Hydrolases"/>
    <property type="match status" value="1"/>
</dbReference>
<name>A0A9P5V6F4_9FUNG</name>
<dbReference type="GO" id="GO:0005829">
    <property type="term" value="C:cytosol"/>
    <property type="evidence" value="ECO:0007669"/>
    <property type="project" value="TreeGrafter"/>
</dbReference>
<dbReference type="Pfam" id="PF07859">
    <property type="entry name" value="Abhydrolase_3"/>
    <property type="match status" value="1"/>
</dbReference>
<dbReference type="Proteomes" id="UP000748756">
    <property type="component" value="Unassembled WGS sequence"/>
</dbReference>
<dbReference type="InterPro" id="IPR029058">
    <property type="entry name" value="AB_hydrolase_fold"/>
</dbReference>
<comment type="caution">
    <text evidence="2">The sequence shown here is derived from an EMBL/GenBank/DDBJ whole genome shotgun (WGS) entry which is preliminary data.</text>
</comment>
<dbReference type="PANTHER" id="PTHR23025">
    <property type="entry name" value="TRIACYLGLYCEROL LIPASE"/>
    <property type="match status" value="1"/>
</dbReference>
<dbReference type="AlphaFoldDB" id="A0A9P5V6F4"/>
<accession>A0A9P5V6F4</accession>
<gene>
    <name evidence="2" type="ORF">BG015_002008</name>
</gene>
<protein>
    <recommendedName>
        <fullName evidence="1">Alpha/beta hydrolase fold-3 domain-containing protein</fullName>
    </recommendedName>
</protein>
<proteinExistence type="predicted"/>
<feature type="domain" description="Alpha/beta hydrolase fold-3" evidence="1">
    <location>
        <begin position="223"/>
        <end position="478"/>
    </location>
</feature>
<dbReference type="PANTHER" id="PTHR23025:SF3">
    <property type="entry name" value="HORMONE-SENSITIVE LIPASE"/>
    <property type="match status" value="1"/>
</dbReference>
<dbReference type="GO" id="GO:0004771">
    <property type="term" value="F:sterol ester esterase activity"/>
    <property type="evidence" value="ECO:0007669"/>
    <property type="project" value="TreeGrafter"/>
</dbReference>
<dbReference type="OrthoDB" id="5570009at2759"/>
<dbReference type="GO" id="GO:0004806">
    <property type="term" value="F:triacylglycerol lipase activity"/>
    <property type="evidence" value="ECO:0007669"/>
    <property type="project" value="TreeGrafter"/>
</dbReference>
<dbReference type="Gene3D" id="3.40.50.1820">
    <property type="entry name" value="alpha/beta hydrolase"/>
    <property type="match status" value="1"/>
</dbReference>